<keyword evidence="1" id="KW-0472">Membrane</keyword>
<keyword evidence="1" id="KW-0812">Transmembrane</keyword>
<dbReference type="EMBL" id="JAGMWT010000008">
    <property type="protein sequence ID" value="KAH7123864.1"/>
    <property type="molecule type" value="Genomic_DNA"/>
</dbReference>
<reference evidence="2" key="1">
    <citation type="journal article" date="2021" name="Nat. Commun.">
        <title>Genetic determinants of endophytism in the Arabidopsis root mycobiome.</title>
        <authorList>
            <person name="Mesny F."/>
            <person name="Miyauchi S."/>
            <person name="Thiergart T."/>
            <person name="Pickel B."/>
            <person name="Atanasova L."/>
            <person name="Karlsson M."/>
            <person name="Huettel B."/>
            <person name="Barry K.W."/>
            <person name="Haridas S."/>
            <person name="Chen C."/>
            <person name="Bauer D."/>
            <person name="Andreopoulos W."/>
            <person name="Pangilinan J."/>
            <person name="LaButti K."/>
            <person name="Riley R."/>
            <person name="Lipzen A."/>
            <person name="Clum A."/>
            <person name="Drula E."/>
            <person name="Henrissat B."/>
            <person name="Kohler A."/>
            <person name="Grigoriev I.V."/>
            <person name="Martin F.M."/>
            <person name="Hacquard S."/>
        </authorList>
    </citation>
    <scope>NUCLEOTIDE SEQUENCE</scope>
    <source>
        <strain evidence="2">MPI-CAGE-CH-0243</strain>
    </source>
</reference>
<evidence type="ECO:0000313" key="3">
    <source>
        <dbReference type="Proteomes" id="UP000700596"/>
    </source>
</evidence>
<organism evidence="2 3">
    <name type="scientific">Dendryphion nanum</name>
    <dbReference type="NCBI Taxonomy" id="256645"/>
    <lineage>
        <taxon>Eukaryota</taxon>
        <taxon>Fungi</taxon>
        <taxon>Dikarya</taxon>
        <taxon>Ascomycota</taxon>
        <taxon>Pezizomycotina</taxon>
        <taxon>Dothideomycetes</taxon>
        <taxon>Pleosporomycetidae</taxon>
        <taxon>Pleosporales</taxon>
        <taxon>Torulaceae</taxon>
        <taxon>Dendryphion</taxon>
    </lineage>
</organism>
<evidence type="ECO:0000256" key="1">
    <source>
        <dbReference type="SAM" id="Phobius"/>
    </source>
</evidence>
<keyword evidence="3" id="KW-1185">Reference proteome</keyword>
<protein>
    <submittedName>
        <fullName evidence="2">Uncharacterized protein</fullName>
    </submittedName>
</protein>
<evidence type="ECO:0000313" key="2">
    <source>
        <dbReference type="EMBL" id="KAH7123864.1"/>
    </source>
</evidence>
<keyword evidence="1" id="KW-1133">Transmembrane helix</keyword>
<accession>A0A9P9DQD9</accession>
<sequence>MVMACFPSACPLLFLPRRPPRGLPSACLLACWLPGPFPEALLTLALGGREAWHWRHHHPSGIVCIVAVGCHTILLFLLFLFLSPFPVLSMHRYDHGSHTPTNTFSLFSLFHTSTSTPTHLLAPLQRTSTDSVSSSGSAWGCSTGSGPATVSISAILQSNEPTRAAKHLTLTRTHSDTHSLPVFAVGPFCFGINAASCMREIPTTYAPSALLDSRTSPRSRSTSNGGARLLLAHTYIPRGHGC</sequence>
<proteinExistence type="predicted"/>
<dbReference type="AlphaFoldDB" id="A0A9P9DQD9"/>
<gene>
    <name evidence="2" type="ORF">B0J11DRAFT_323801</name>
</gene>
<dbReference type="Proteomes" id="UP000700596">
    <property type="component" value="Unassembled WGS sequence"/>
</dbReference>
<name>A0A9P9DQD9_9PLEO</name>
<comment type="caution">
    <text evidence="2">The sequence shown here is derived from an EMBL/GenBank/DDBJ whole genome shotgun (WGS) entry which is preliminary data.</text>
</comment>
<feature type="transmembrane region" description="Helical" evidence="1">
    <location>
        <begin position="60"/>
        <end position="82"/>
    </location>
</feature>